<feature type="compositionally biased region" description="Low complexity" evidence="1">
    <location>
        <begin position="439"/>
        <end position="461"/>
    </location>
</feature>
<dbReference type="EMBL" id="JAGPNK010000010">
    <property type="protein sequence ID" value="KAH7312635.1"/>
    <property type="molecule type" value="Genomic_DNA"/>
</dbReference>
<feature type="compositionally biased region" description="Basic and acidic residues" evidence="1">
    <location>
        <begin position="487"/>
        <end position="496"/>
    </location>
</feature>
<dbReference type="AlphaFoldDB" id="A0A8K0SR09"/>
<evidence type="ECO:0000256" key="1">
    <source>
        <dbReference type="SAM" id="MobiDB-lite"/>
    </source>
</evidence>
<gene>
    <name evidence="2" type="ORF">B0I35DRAFT_356535</name>
</gene>
<evidence type="ECO:0000313" key="2">
    <source>
        <dbReference type="EMBL" id="KAH7312635.1"/>
    </source>
</evidence>
<keyword evidence="3" id="KW-1185">Reference proteome</keyword>
<name>A0A8K0SR09_9HYPO</name>
<sequence length="513" mass="56425">MRYEDWDIILRGGESSIPSKEFRTTCHVIHDAELSPPNGSIGLPIVCCFVPSMPLGTLFEISIHHWSLPSISRFTRNYSKFANDVKFEARLFLDGRLVASACLERNSDWPHVISNKFEFSKTGDLECLTFPSFHEELLQQNYWSPADDLGRIKLVLSEGFPRNSVSMPIERVKNIVAFSFQHAPLGMHRSFSFPFLSIANEVLEASSIAFPNQAMWQRAPFSLSMPVPAPSTNDIGSHAHTPRRQNRSTHESLNSMQGVTFTDQGSRDGHKSYNVASSYAAGPFYSPDPFGEATTYSDLFSGRGTGTGMDGTSCSSGSRRALYSRRGRNSTSDTSMPDCSSFSGVDMPIIQEHMPGDLFNLTDSGPQAHHWKAPTDTPTVTAPFPLMSYNTAITSDVANFLTSSLLNQALPNKHRQHAFEVPASLKPRNDNRSQPLEDSAVVSTTTNEASASSTASSTSSALGSISGNATERSMKRERNATPVSSKVIDKEDEPRRFMTPFIHSDPNTSDAQS</sequence>
<proteinExistence type="predicted"/>
<feature type="compositionally biased region" description="Polar residues" evidence="1">
    <location>
        <begin position="462"/>
        <end position="471"/>
    </location>
</feature>
<feature type="compositionally biased region" description="Polar residues" evidence="1">
    <location>
        <begin position="251"/>
        <end position="264"/>
    </location>
</feature>
<reference evidence="2" key="1">
    <citation type="journal article" date="2021" name="Nat. Commun.">
        <title>Genetic determinants of endophytism in the Arabidopsis root mycobiome.</title>
        <authorList>
            <person name="Mesny F."/>
            <person name="Miyauchi S."/>
            <person name="Thiergart T."/>
            <person name="Pickel B."/>
            <person name="Atanasova L."/>
            <person name="Karlsson M."/>
            <person name="Huettel B."/>
            <person name="Barry K.W."/>
            <person name="Haridas S."/>
            <person name="Chen C."/>
            <person name="Bauer D."/>
            <person name="Andreopoulos W."/>
            <person name="Pangilinan J."/>
            <person name="LaButti K."/>
            <person name="Riley R."/>
            <person name="Lipzen A."/>
            <person name="Clum A."/>
            <person name="Drula E."/>
            <person name="Henrissat B."/>
            <person name="Kohler A."/>
            <person name="Grigoriev I.V."/>
            <person name="Martin F.M."/>
            <person name="Hacquard S."/>
        </authorList>
    </citation>
    <scope>NUCLEOTIDE SEQUENCE</scope>
    <source>
        <strain evidence="2">MPI-CAGE-CH-0235</strain>
    </source>
</reference>
<comment type="caution">
    <text evidence="2">The sequence shown here is derived from an EMBL/GenBank/DDBJ whole genome shotgun (WGS) entry which is preliminary data.</text>
</comment>
<feature type="compositionally biased region" description="Polar residues" evidence="1">
    <location>
        <begin position="329"/>
        <end position="343"/>
    </location>
</feature>
<feature type="region of interest" description="Disordered" evidence="1">
    <location>
        <begin position="227"/>
        <end position="268"/>
    </location>
</feature>
<organism evidence="2 3">
    <name type="scientific">Stachybotrys elegans</name>
    <dbReference type="NCBI Taxonomy" id="80388"/>
    <lineage>
        <taxon>Eukaryota</taxon>
        <taxon>Fungi</taxon>
        <taxon>Dikarya</taxon>
        <taxon>Ascomycota</taxon>
        <taxon>Pezizomycotina</taxon>
        <taxon>Sordariomycetes</taxon>
        <taxon>Hypocreomycetidae</taxon>
        <taxon>Hypocreales</taxon>
        <taxon>Stachybotryaceae</taxon>
        <taxon>Stachybotrys</taxon>
    </lineage>
</organism>
<accession>A0A8K0SR09</accession>
<feature type="region of interest" description="Disordered" evidence="1">
    <location>
        <begin position="305"/>
        <end position="345"/>
    </location>
</feature>
<evidence type="ECO:0000313" key="3">
    <source>
        <dbReference type="Proteomes" id="UP000813444"/>
    </source>
</evidence>
<protein>
    <submittedName>
        <fullName evidence="2">Uncharacterized protein</fullName>
    </submittedName>
</protein>
<dbReference type="OrthoDB" id="5417628at2759"/>
<dbReference type="Proteomes" id="UP000813444">
    <property type="component" value="Unassembled WGS sequence"/>
</dbReference>
<feature type="region of interest" description="Disordered" evidence="1">
    <location>
        <begin position="423"/>
        <end position="513"/>
    </location>
</feature>